<dbReference type="Proteomes" id="UP000219573">
    <property type="component" value="Unassembled WGS sequence"/>
</dbReference>
<dbReference type="RefSeq" id="WP_097019598.1">
    <property type="nucleotide sequence ID" value="NZ_OBDZ01000047.1"/>
</dbReference>
<dbReference type="AlphaFoldDB" id="A0A285IGP8"/>
<proteinExistence type="predicted"/>
<sequence>MIKHSQRRRIFAVIKAIVTWMKEKGVVTTVNQVRKQMMADFFELYEIELSSLSSDECSYEQAEQFIGWLQSNLESVNGDREQRQSA</sequence>
<gene>
    <name evidence="1" type="ORF">SAMN06265827_14716</name>
</gene>
<name>A0A285IGP8_9FIRM</name>
<reference evidence="2" key="1">
    <citation type="submission" date="2017-09" db="EMBL/GenBank/DDBJ databases">
        <authorList>
            <person name="Varghese N."/>
            <person name="Submissions S."/>
        </authorList>
    </citation>
    <scope>NUCLEOTIDE SEQUENCE [LARGE SCALE GENOMIC DNA]</scope>
    <source>
        <strain evidence="2">MSL47</strain>
    </source>
</reference>
<evidence type="ECO:0000313" key="1">
    <source>
        <dbReference type="EMBL" id="SNY47093.1"/>
    </source>
</evidence>
<accession>A0A285IGP8</accession>
<dbReference type="EMBL" id="OBDZ01000047">
    <property type="protein sequence ID" value="SNY47093.1"/>
    <property type="molecule type" value="Genomic_DNA"/>
</dbReference>
<protein>
    <submittedName>
        <fullName evidence="1">Uncharacterized protein</fullName>
    </submittedName>
</protein>
<dbReference type="STRING" id="1413210.U472_09805"/>
<dbReference type="OrthoDB" id="9919299at2"/>
<keyword evidence="2" id="KW-1185">Reference proteome</keyword>
<evidence type="ECO:0000313" key="2">
    <source>
        <dbReference type="Proteomes" id="UP000219573"/>
    </source>
</evidence>
<organism evidence="1 2">
    <name type="scientific">Orenia metallireducens</name>
    <dbReference type="NCBI Taxonomy" id="1413210"/>
    <lineage>
        <taxon>Bacteria</taxon>
        <taxon>Bacillati</taxon>
        <taxon>Bacillota</taxon>
        <taxon>Clostridia</taxon>
        <taxon>Halanaerobiales</taxon>
        <taxon>Halobacteroidaceae</taxon>
        <taxon>Orenia</taxon>
    </lineage>
</organism>